<keyword evidence="2" id="KW-1185">Reference proteome</keyword>
<evidence type="ECO:0000313" key="2">
    <source>
        <dbReference type="Proteomes" id="UP001054945"/>
    </source>
</evidence>
<organism evidence="1 2">
    <name type="scientific">Caerostris extrusa</name>
    <name type="common">Bark spider</name>
    <name type="synonym">Caerostris bankana</name>
    <dbReference type="NCBI Taxonomy" id="172846"/>
    <lineage>
        <taxon>Eukaryota</taxon>
        <taxon>Metazoa</taxon>
        <taxon>Ecdysozoa</taxon>
        <taxon>Arthropoda</taxon>
        <taxon>Chelicerata</taxon>
        <taxon>Arachnida</taxon>
        <taxon>Araneae</taxon>
        <taxon>Araneomorphae</taxon>
        <taxon>Entelegynae</taxon>
        <taxon>Araneoidea</taxon>
        <taxon>Araneidae</taxon>
        <taxon>Caerostris</taxon>
    </lineage>
</organism>
<name>A0AAV4U0Z4_CAEEX</name>
<sequence>MSNPDLARFLLSVPLQLLFSKNSKRFERRGPLALNNTLLCHTLINSDDKHDSTWDITRQHWSFDLLLKTQVLIWDSIFVR</sequence>
<gene>
    <name evidence="1" type="ORF">CEXT_444241</name>
</gene>
<evidence type="ECO:0000313" key="1">
    <source>
        <dbReference type="EMBL" id="GIY51431.1"/>
    </source>
</evidence>
<dbReference type="EMBL" id="BPLR01012107">
    <property type="protein sequence ID" value="GIY51431.1"/>
    <property type="molecule type" value="Genomic_DNA"/>
</dbReference>
<dbReference type="AlphaFoldDB" id="A0AAV4U0Z4"/>
<comment type="caution">
    <text evidence="1">The sequence shown here is derived from an EMBL/GenBank/DDBJ whole genome shotgun (WGS) entry which is preliminary data.</text>
</comment>
<reference evidence="1 2" key="1">
    <citation type="submission" date="2021-06" db="EMBL/GenBank/DDBJ databases">
        <title>Caerostris extrusa draft genome.</title>
        <authorList>
            <person name="Kono N."/>
            <person name="Arakawa K."/>
        </authorList>
    </citation>
    <scope>NUCLEOTIDE SEQUENCE [LARGE SCALE GENOMIC DNA]</scope>
</reference>
<dbReference type="Proteomes" id="UP001054945">
    <property type="component" value="Unassembled WGS sequence"/>
</dbReference>
<accession>A0AAV4U0Z4</accession>
<protein>
    <submittedName>
        <fullName evidence="1">Uncharacterized protein</fullName>
    </submittedName>
</protein>
<proteinExistence type="predicted"/>